<keyword evidence="2" id="KW-0547">Nucleotide-binding</keyword>
<evidence type="ECO:0000256" key="1">
    <source>
        <dbReference type="ARBA" id="ARBA00022448"/>
    </source>
</evidence>
<dbReference type="GO" id="GO:0005524">
    <property type="term" value="F:ATP binding"/>
    <property type="evidence" value="ECO:0007669"/>
    <property type="project" value="UniProtKB-KW"/>
</dbReference>
<proteinExistence type="predicted"/>
<dbReference type="Pfam" id="PF00005">
    <property type="entry name" value="ABC_tran"/>
    <property type="match status" value="1"/>
</dbReference>
<dbReference type="PROSITE" id="PS50893">
    <property type="entry name" value="ABC_TRANSPORTER_2"/>
    <property type="match status" value="1"/>
</dbReference>
<keyword evidence="4" id="KW-0812">Transmembrane</keyword>
<dbReference type="InterPro" id="IPR027417">
    <property type="entry name" value="P-loop_NTPase"/>
</dbReference>
<protein>
    <submittedName>
        <fullName evidence="6">ABC transporter</fullName>
    </submittedName>
</protein>
<evidence type="ECO:0000313" key="7">
    <source>
        <dbReference type="Proteomes" id="UP001626550"/>
    </source>
</evidence>
<keyword evidence="4" id="KW-0472">Membrane</keyword>
<dbReference type="PANTHER" id="PTHR42939">
    <property type="entry name" value="ABC TRANSPORTER ATP-BINDING PROTEIN ALBC-RELATED"/>
    <property type="match status" value="1"/>
</dbReference>
<evidence type="ECO:0000256" key="4">
    <source>
        <dbReference type="SAM" id="Phobius"/>
    </source>
</evidence>
<dbReference type="InterPro" id="IPR003439">
    <property type="entry name" value="ABC_transporter-like_ATP-bd"/>
</dbReference>
<comment type="caution">
    <text evidence="6">The sequence shown here is derived from an EMBL/GenBank/DDBJ whole genome shotgun (WGS) entry which is preliminary data.</text>
</comment>
<dbReference type="SUPFAM" id="SSF52540">
    <property type="entry name" value="P-loop containing nucleoside triphosphate hydrolases"/>
    <property type="match status" value="2"/>
</dbReference>
<dbReference type="InterPro" id="IPR051782">
    <property type="entry name" value="ABC_Transporter_VariousFunc"/>
</dbReference>
<dbReference type="Gene3D" id="3.40.50.300">
    <property type="entry name" value="P-loop containing nucleotide triphosphate hydrolases"/>
    <property type="match status" value="2"/>
</dbReference>
<organism evidence="6 7">
    <name type="scientific">Cichlidogyrus casuarinus</name>
    <dbReference type="NCBI Taxonomy" id="1844966"/>
    <lineage>
        <taxon>Eukaryota</taxon>
        <taxon>Metazoa</taxon>
        <taxon>Spiralia</taxon>
        <taxon>Lophotrochozoa</taxon>
        <taxon>Platyhelminthes</taxon>
        <taxon>Monogenea</taxon>
        <taxon>Monopisthocotylea</taxon>
        <taxon>Dactylogyridea</taxon>
        <taxon>Ancyrocephalidae</taxon>
        <taxon>Cichlidogyrus</taxon>
    </lineage>
</organism>
<evidence type="ECO:0000259" key="5">
    <source>
        <dbReference type="PROSITE" id="PS50893"/>
    </source>
</evidence>
<dbReference type="Proteomes" id="UP001626550">
    <property type="component" value="Unassembled WGS sequence"/>
</dbReference>
<keyword evidence="4" id="KW-1133">Transmembrane helix</keyword>
<reference evidence="6 7" key="1">
    <citation type="submission" date="2024-11" db="EMBL/GenBank/DDBJ databases">
        <title>Adaptive evolution of stress response genes in parasites aligns with host niche diversity.</title>
        <authorList>
            <person name="Hahn C."/>
            <person name="Resl P."/>
        </authorList>
    </citation>
    <scope>NUCLEOTIDE SEQUENCE [LARGE SCALE GENOMIC DNA]</scope>
    <source>
        <strain evidence="6">EGGRZ-B1_66</strain>
        <tissue evidence="6">Body</tissue>
    </source>
</reference>
<sequence length="1345" mass="156512">MDEDLNLRDYPTNSNLFYSIKDTNMEKKLSDQFMRVLYQFRKKLDSADVRLDEYDRIPCDLVFLHRLFKLEPKDQYFQWEEFSNEFCRLDQSERLEFIIFSYYRPALANFLLHSESFLSLFRAFKEVTHEINSNCYNWNTLMGNLESVIMLVNDTNTSDKWLSSASHFEKEKAELFSLTQELIQNNDLISEWASLCLGIFANKQICRQIKDLDGYAEMTKCQWKNLTSLVKVMRNYSIFQDVMANISENVIGIQLTQESNFEVYIDHLNPANELFLMHLLDSLYQTTTSQYQFHTQIRPFPVPRRKVLSKFTNLLSAKNFLWIFLPELALEKLLVNLVDHYPEISLVSDHLLRKDLNSSALVLASFWINSLIYLVCFAYIMPITLSRNELNWLYPLNSNFWFGSNRSPTKKAGHNDVQEEEESIDEKLIESTAQVHVRSSQHRLSFTLYANSISVLLGHEGKSFLLRSIKGIQKPHRGQVIVKSSSSIGFYSDSINEMNPYLTVQENINFLARVQGMKKMKEPPLIGRLNKLLFNELNLRQKKQVSIVSTLFVQNKVILLDEPFKDLPIEDKFQLAQVIAKYKQGTSFLIATDCPQDVNLLDVDQLGILSKEKLEYFGEASEFEKTFKTSTKIKFIIDPQAGEEKRDFFLAALLSEYSDLKTLKTTESQVVLETTLKGSDFLIILVNLDSINLTEFGFQPTYKVEFPSLVTAFDRFYQHEGQPVTLAKSEKSESETASYIPIDPESILEANPKSRPMCCNNFCSACRAFVKELFLTTCSAITLLKLLLPTILFLFYILMDTYQEAFLFEPLILVANLEQVKELHHLPREGETIFSFDEKKWSKIQHISSAWLGSGKKQEEPSFGNCSLTRYGENLVINSNELQDYLIKTAIEKNGKRIHGLQVITAENEIVFSDEQMLDSVSKFVHLPETDFRKLFLHYFSRKQPELFYRIHWDSSKKLAGLASQNALHNFHLSLLFGDREIQPLKMTVHQQRKPEMPRRTEEILNIFGLFCIFSAMLTNRFMRRTRRAWTKVQSMPREQVNRDELPPLLTVSNMVFEKDGKVYGKEEIKCHNSELLLVVTGDEQEMGTELLESIVGMRTQLQGTISFFGQNPHGLCGAMNRLTSVCPKNVDKYRDFTTAQVVSLFEGLQGGCNQVETVISRFDVDLNEWACKKLRHLPRDVERKLWISISLINDPEIVCMDQTLDSMDYKSKQQFYALCQEMIYQKRTLILTSRNVEHCLAEENFVKILFLKNFKTIERCEMHQKDNFVWHILICWESEEVLQHNTKRFESFFEPEKVTKNWINEAKTLYVLRASGVQLQKIYKTILDFGTSIYKFDVRQLVNE</sequence>
<evidence type="ECO:0000256" key="3">
    <source>
        <dbReference type="ARBA" id="ARBA00022840"/>
    </source>
</evidence>
<keyword evidence="3" id="KW-0067">ATP-binding</keyword>
<evidence type="ECO:0000313" key="6">
    <source>
        <dbReference type="EMBL" id="KAL3318216.1"/>
    </source>
</evidence>
<evidence type="ECO:0000256" key="2">
    <source>
        <dbReference type="ARBA" id="ARBA00022741"/>
    </source>
</evidence>
<gene>
    <name evidence="6" type="primary">ABCA15</name>
    <name evidence="6" type="ORF">Ciccas_003126</name>
</gene>
<feature type="transmembrane region" description="Helical" evidence="4">
    <location>
        <begin position="360"/>
        <end position="381"/>
    </location>
</feature>
<accession>A0ABD2QIJ5</accession>
<keyword evidence="1" id="KW-0813">Transport</keyword>
<name>A0ABD2QIJ5_9PLAT</name>
<feature type="domain" description="ABC transporter" evidence="5">
    <location>
        <begin position="424"/>
        <end position="636"/>
    </location>
</feature>
<dbReference type="EMBL" id="JBJKFK010000272">
    <property type="protein sequence ID" value="KAL3318216.1"/>
    <property type="molecule type" value="Genomic_DNA"/>
</dbReference>
<dbReference type="PANTHER" id="PTHR42939:SF1">
    <property type="entry name" value="ABC TRANSPORTER ATP-BINDING PROTEIN ALBC-RELATED"/>
    <property type="match status" value="1"/>
</dbReference>
<keyword evidence="7" id="KW-1185">Reference proteome</keyword>